<dbReference type="Gene3D" id="3.30.70.2390">
    <property type="match status" value="1"/>
</dbReference>
<comment type="similarity">
    <text evidence="1">Belongs to the LytR/CpsA/Psr (LCP) family.</text>
</comment>
<feature type="region of interest" description="Disordered" evidence="2">
    <location>
        <begin position="1"/>
        <end position="150"/>
    </location>
</feature>
<reference evidence="6 7" key="1">
    <citation type="submission" date="2018-05" db="EMBL/GenBank/DDBJ databases">
        <authorList>
            <consortium name="IHU Genomes"/>
        </authorList>
    </citation>
    <scope>NUCLEOTIDE SEQUENCE [LARGE SCALE GENOMIC DNA]</scope>
    <source>
        <strain evidence="6 7">P7335</strain>
    </source>
</reference>
<evidence type="ECO:0000256" key="1">
    <source>
        <dbReference type="ARBA" id="ARBA00006068"/>
    </source>
</evidence>
<feature type="domain" description="Cell envelope-related transcriptional attenuator" evidence="4">
    <location>
        <begin position="269"/>
        <end position="442"/>
    </location>
</feature>
<protein>
    <recommendedName>
        <fullName evidence="8">Transcriptional regulator</fullName>
    </recommendedName>
</protein>
<gene>
    <name evidence="6" type="ORF">MPP7335_00002</name>
</gene>
<evidence type="ECO:0000313" key="6">
    <source>
        <dbReference type="EMBL" id="SRX78279.1"/>
    </source>
</evidence>
<keyword evidence="3" id="KW-0472">Membrane</keyword>
<evidence type="ECO:0008006" key="8">
    <source>
        <dbReference type="Google" id="ProtNLM"/>
    </source>
</evidence>
<dbReference type="PANTHER" id="PTHR33392:SF6">
    <property type="entry name" value="POLYISOPRENYL-TEICHOIC ACID--PEPTIDOGLYCAN TEICHOIC ACID TRANSFERASE TAGU"/>
    <property type="match status" value="1"/>
</dbReference>
<keyword evidence="3" id="KW-1133">Transmembrane helix</keyword>
<evidence type="ECO:0000256" key="3">
    <source>
        <dbReference type="SAM" id="Phobius"/>
    </source>
</evidence>
<feature type="transmembrane region" description="Helical" evidence="3">
    <location>
        <begin position="186"/>
        <end position="209"/>
    </location>
</feature>
<dbReference type="EMBL" id="UEGS01000001">
    <property type="protein sequence ID" value="SRX78279.1"/>
    <property type="molecule type" value="Genomic_DNA"/>
</dbReference>
<dbReference type="Pfam" id="PF13399">
    <property type="entry name" value="LytR_C"/>
    <property type="match status" value="1"/>
</dbReference>
<keyword evidence="3" id="KW-0812">Transmembrane</keyword>
<organism evidence="6 7">
    <name type="scientific">Mycolicibacterium parafortuitum</name>
    <name type="common">Mycobacterium parafortuitum</name>
    <dbReference type="NCBI Taxonomy" id="39692"/>
    <lineage>
        <taxon>Bacteria</taxon>
        <taxon>Bacillati</taxon>
        <taxon>Actinomycetota</taxon>
        <taxon>Actinomycetes</taxon>
        <taxon>Mycobacteriales</taxon>
        <taxon>Mycobacteriaceae</taxon>
        <taxon>Mycolicibacterium</taxon>
    </lineage>
</organism>
<feature type="region of interest" description="Disordered" evidence="2">
    <location>
        <begin position="525"/>
        <end position="556"/>
    </location>
</feature>
<dbReference type="Pfam" id="PF03816">
    <property type="entry name" value="LytR_cpsA_psr"/>
    <property type="match status" value="1"/>
</dbReference>
<dbReference type="STRING" id="39692.BST38_02875"/>
<evidence type="ECO:0000259" key="4">
    <source>
        <dbReference type="Pfam" id="PF03816"/>
    </source>
</evidence>
<feature type="domain" description="LytR/CpsA/Psr regulator C-terminal" evidence="5">
    <location>
        <begin position="569"/>
        <end position="653"/>
    </location>
</feature>
<dbReference type="PANTHER" id="PTHR33392">
    <property type="entry name" value="POLYISOPRENYL-TEICHOIC ACID--PEPTIDOGLYCAN TEICHOIC ACID TRANSFERASE TAGU"/>
    <property type="match status" value="1"/>
</dbReference>
<evidence type="ECO:0000313" key="7">
    <source>
        <dbReference type="Proteomes" id="UP000252008"/>
    </source>
</evidence>
<proteinExistence type="inferred from homology"/>
<dbReference type="Gene3D" id="3.40.630.190">
    <property type="entry name" value="LCP protein"/>
    <property type="match status" value="1"/>
</dbReference>
<sequence>MSDGDGATPGRPHSGDGGSALPGDGATPDATASTDNDGLTRSRRAKPLAAPWEREIDTSARDDSARDDSTRDYEQSGPVTVADLIAKINGEAPPAEPKRHRAADDDTHDSATRYSDTHYSDTHHSGPAPEPVSEPEPEPYPDTGDFDTTILPVIDPRTSEIPDLTALRPARRTPAPRLLTHHRAVVIGRVAAALAAVLALVLTGGAWQWQSAKNNLLNRVSALDPDSRDIVDPNAQFGDENFLIVGTDSRLGDNAEIGAGTTEDAAGARSDTVMLVNIPANRKRVVAVSFPRDLEIEPMKCEPWDPETREYGPIQDPESPMYGKEQVYTEYKLNSAFAVGGPKCLVKVIQKLSGLHVNRFMAVDFVGFSKMVDALGGVEVCSTAPIEDYELGTVLATAGRQIVDGPTALNYVRARQVTTETNGDYGRIKRQQLFLSSLLRSLISKETFFSLSKLNNVVNLFINDSYVDNVNTKDLVDLGQSVQGVNAGRITFVTVPTVGYADEWGNEIPRLDDMRALFSAIINDDPLPEERNADNTPVPGTPESLANATTGEGGPSDEIVDAVTTDPENVTVQVSNSTTTSGLGATAAAALQTHGFNVTTPDDYPGPLPRTTVFFSPGNEEAAATVASSFADATIERTTGLGDVVQVVLGSDFDAVTAPSPSGSAVQVHIIRGTRTPTTELPEDLTVTNAADTSCE</sequence>
<dbReference type="InterPro" id="IPR050922">
    <property type="entry name" value="LytR/CpsA/Psr_CW_biosynth"/>
</dbReference>
<dbReference type="InterPro" id="IPR027381">
    <property type="entry name" value="LytR/CpsA/Psr_C"/>
</dbReference>
<feature type="compositionally biased region" description="Polar residues" evidence="2">
    <location>
        <begin position="30"/>
        <end position="39"/>
    </location>
</feature>
<dbReference type="AlphaFoldDB" id="A0A375YB07"/>
<evidence type="ECO:0000259" key="5">
    <source>
        <dbReference type="Pfam" id="PF13399"/>
    </source>
</evidence>
<name>A0A375YB07_MYCPF</name>
<accession>A0A375YB07</accession>
<dbReference type="InterPro" id="IPR004474">
    <property type="entry name" value="LytR_CpsA_psr"/>
</dbReference>
<feature type="compositionally biased region" description="Basic and acidic residues" evidence="2">
    <location>
        <begin position="102"/>
        <end position="124"/>
    </location>
</feature>
<dbReference type="RefSeq" id="WP_083141747.1">
    <property type="nucleotide sequence ID" value="NZ_MVID01000002.1"/>
</dbReference>
<dbReference type="Proteomes" id="UP000252008">
    <property type="component" value="Unassembled WGS sequence"/>
</dbReference>
<evidence type="ECO:0000256" key="2">
    <source>
        <dbReference type="SAM" id="MobiDB-lite"/>
    </source>
</evidence>
<feature type="compositionally biased region" description="Basic and acidic residues" evidence="2">
    <location>
        <begin position="52"/>
        <end position="74"/>
    </location>
</feature>
<dbReference type="NCBIfam" id="TIGR00350">
    <property type="entry name" value="lytR_cpsA_psr"/>
    <property type="match status" value="1"/>
</dbReference>
<keyword evidence="7" id="KW-1185">Reference proteome</keyword>